<dbReference type="AlphaFoldDB" id="A6FZE5"/>
<dbReference type="SUPFAM" id="SSF102114">
    <property type="entry name" value="Radical SAM enzymes"/>
    <property type="match status" value="1"/>
</dbReference>
<dbReference type="Proteomes" id="UP000005801">
    <property type="component" value="Unassembled WGS sequence"/>
</dbReference>
<dbReference type="STRING" id="391625.PPSIR1_25656"/>
<dbReference type="SFLD" id="SFLDS00029">
    <property type="entry name" value="Radical_SAM"/>
    <property type="match status" value="1"/>
</dbReference>
<keyword evidence="3" id="KW-0479">Metal-binding</keyword>
<dbReference type="PANTHER" id="PTHR11228:SF34">
    <property type="entry name" value="TUNGSTEN-CONTAINING ALDEHYDE FERREDOXIN OXIDOREDUCTASE COFACTOR MODIFYING PROTEIN"/>
    <property type="match status" value="1"/>
</dbReference>
<sequence length="633" mass="70253">MQSPVPLRGSTGTKALIKVGYACNEHCSFCHTLEVRHIQGSTAEVDRKIRRAKELGHDMVVLSGGEPTIRPELVHWATMVADLDMDFGLVTNGQMLAYPEVVEKLIARRLRYVYLSLHGGTRKIHNLMVRSDAFDAAFEAVQNLSGKGIDFSVNCVITKHNLNHLRGLVDALLPYTDLTVKFSMVEPKGGGDKLFNHLMPRVEDVAARVMEAIDYGEGKVREAGTPGPHFTHGAIPLCLMPGYEDRFDDLKTHTYRTMIEVGEPDYFPVDDLNKLQDPRCRGCSLSGPCPGLYRGYHEVFGATELHPKKDRPRSNSFNYRLEQLYPAPETIADHQACPLRTSLGVTPWDRGRELFVRNGPRLARFRADSRDFSDDEIAELKHTLGQVYMDVSKKDAPDDFARDLVQLVRSPACAECPDREQCTGLFEPLLEDVFSRDDAVLRRLVGGLRGEVLDLGCGEGPYADLLGPLAESGAIAYLGVDPDADAIARLRQRWPWAELACTGGEALDLPAQRRFDHVLILRSWNHLRDPAAVLGALLPRIRPGGTLTIVDNVAFGLGRTRRQTHQAEGSDSALEHYRNDTLADAERVLAAFVEGFGLETVEAHRVGPQTSNQWLVHLRVSADDAATDVRSDL</sequence>
<dbReference type="PROSITE" id="PS51918">
    <property type="entry name" value="RADICAL_SAM"/>
    <property type="match status" value="1"/>
</dbReference>
<keyword evidence="4" id="KW-0408">Iron</keyword>
<dbReference type="InterPro" id="IPR058240">
    <property type="entry name" value="rSAM_sf"/>
</dbReference>
<dbReference type="PANTHER" id="PTHR11228">
    <property type="entry name" value="RADICAL SAM DOMAIN PROTEIN"/>
    <property type="match status" value="1"/>
</dbReference>
<evidence type="ECO:0000313" key="7">
    <source>
        <dbReference type="EMBL" id="EDM81029.1"/>
    </source>
</evidence>
<dbReference type="GO" id="GO:0046872">
    <property type="term" value="F:metal ion binding"/>
    <property type="evidence" value="ECO:0007669"/>
    <property type="project" value="UniProtKB-KW"/>
</dbReference>
<evidence type="ECO:0000259" key="6">
    <source>
        <dbReference type="PROSITE" id="PS51918"/>
    </source>
</evidence>
<gene>
    <name evidence="7" type="ORF">PPSIR1_25656</name>
</gene>
<dbReference type="Gene3D" id="3.40.50.150">
    <property type="entry name" value="Vaccinia Virus protein VP39"/>
    <property type="match status" value="1"/>
</dbReference>
<evidence type="ECO:0000256" key="3">
    <source>
        <dbReference type="ARBA" id="ARBA00022723"/>
    </source>
</evidence>
<evidence type="ECO:0000313" key="8">
    <source>
        <dbReference type="Proteomes" id="UP000005801"/>
    </source>
</evidence>
<dbReference type="SFLD" id="SFLDG01067">
    <property type="entry name" value="SPASM/twitch_domain_containing"/>
    <property type="match status" value="1"/>
</dbReference>
<proteinExistence type="predicted"/>
<evidence type="ECO:0000256" key="1">
    <source>
        <dbReference type="ARBA" id="ARBA00001966"/>
    </source>
</evidence>
<protein>
    <submittedName>
        <fullName evidence="7">Fe-S protein, radical SAM family</fullName>
    </submittedName>
</protein>
<dbReference type="CDD" id="cd02440">
    <property type="entry name" value="AdoMet_MTases"/>
    <property type="match status" value="1"/>
</dbReference>
<dbReference type="SMART" id="SM00729">
    <property type="entry name" value="Elp3"/>
    <property type="match status" value="1"/>
</dbReference>
<name>A6FZE5_9BACT</name>
<dbReference type="EMBL" id="ABCS01000006">
    <property type="protein sequence ID" value="EDM81029.1"/>
    <property type="molecule type" value="Genomic_DNA"/>
</dbReference>
<keyword evidence="8" id="KW-1185">Reference proteome</keyword>
<comment type="caution">
    <text evidence="7">The sequence shown here is derived from an EMBL/GenBank/DDBJ whole genome shotgun (WGS) entry which is preliminary data.</text>
</comment>
<dbReference type="GO" id="GO:0051536">
    <property type="term" value="F:iron-sulfur cluster binding"/>
    <property type="evidence" value="ECO:0007669"/>
    <property type="project" value="UniProtKB-KW"/>
</dbReference>
<keyword evidence="5" id="KW-0411">Iron-sulfur</keyword>
<dbReference type="SUPFAM" id="SSF53335">
    <property type="entry name" value="S-adenosyl-L-methionine-dependent methyltransferases"/>
    <property type="match status" value="1"/>
</dbReference>
<dbReference type="InterPro" id="IPR029063">
    <property type="entry name" value="SAM-dependent_MTases_sf"/>
</dbReference>
<reference evidence="7 8" key="1">
    <citation type="submission" date="2007-06" db="EMBL/GenBank/DDBJ databases">
        <authorList>
            <person name="Shimkets L."/>
            <person name="Ferriera S."/>
            <person name="Johnson J."/>
            <person name="Kravitz S."/>
            <person name="Beeson K."/>
            <person name="Sutton G."/>
            <person name="Rogers Y.-H."/>
            <person name="Friedman R."/>
            <person name="Frazier M."/>
            <person name="Venter J.C."/>
        </authorList>
    </citation>
    <scope>NUCLEOTIDE SEQUENCE [LARGE SCALE GENOMIC DNA]</scope>
    <source>
        <strain evidence="7 8">SIR-1</strain>
    </source>
</reference>
<organism evidence="7 8">
    <name type="scientific">Plesiocystis pacifica SIR-1</name>
    <dbReference type="NCBI Taxonomy" id="391625"/>
    <lineage>
        <taxon>Bacteria</taxon>
        <taxon>Pseudomonadati</taxon>
        <taxon>Myxococcota</taxon>
        <taxon>Polyangia</taxon>
        <taxon>Nannocystales</taxon>
        <taxon>Nannocystaceae</taxon>
        <taxon>Plesiocystis</taxon>
    </lineage>
</organism>
<dbReference type="eggNOG" id="COG0535">
    <property type="taxonomic scope" value="Bacteria"/>
</dbReference>
<dbReference type="InterPro" id="IPR013785">
    <property type="entry name" value="Aldolase_TIM"/>
</dbReference>
<evidence type="ECO:0000256" key="5">
    <source>
        <dbReference type="ARBA" id="ARBA00023014"/>
    </source>
</evidence>
<keyword evidence="2" id="KW-0949">S-adenosyl-L-methionine</keyword>
<dbReference type="InterPro" id="IPR007197">
    <property type="entry name" value="rSAM"/>
</dbReference>
<dbReference type="GO" id="GO:0003824">
    <property type="term" value="F:catalytic activity"/>
    <property type="evidence" value="ECO:0007669"/>
    <property type="project" value="InterPro"/>
</dbReference>
<dbReference type="Pfam" id="PF13489">
    <property type="entry name" value="Methyltransf_23"/>
    <property type="match status" value="1"/>
</dbReference>
<evidence type="ECO:0000256" key="4">
    <source>
        <dbReference type="ARBA" id="ARBA00023004"/>
    </source>
</evidence>
<dbReference type="InterPro" id="IPR006638">
    <property type="entry name" value="Elp3/MiaA/NifB-like_rSAM"/>
</dbReference>
<dbReference type="Pfam" id="PF04055">
    <property type="entry name" value="Radical_SAM"/>
    <property type="match status" value="1"/>
</dbReference>
<evidence type="ECO:0000256" key="2">
    <source>
        <dbReference type="ARBA" id="ARBA00022691"/>
    </source>
</evidence>
<dbReference type="InterPro" id="IPR050377">
    <property type="entry name" value="Radical_SAM_PqqE_MftC-like"/>
</dbReference>
<comment type="cofactor">
    <cofactor evidence="1">
        <name>[4Fe-4S] cluster</name>
        <dbReference type="ChEBI" id="CHEBI:49883"/>
    </cofactor>
</comment>
<feature type="domain" description="Radical SAM core" evidence="6">
    <location>
        <begin position="7"/>
        <end position="226"/>
    </location>
</feature>
<accession>A6FZE5</accession>
<dbReference type="CDD" id="cd01335">
    <property type="entry name" value="Radical_SAM"/>
    <property type="match status" value="1"/>
</dbReference>
<dbReference type="Gene3D" id="3.20.20.70">
    <property type="entry name" value="Aldolase class I"/>
    <property type="match status" value="1"/>
</dbReference>